<dbReference type="Proteomes" id="UP000193689">
    <property type="component" value="Unassembled WGS sequence"/>
</dbReference>
<evidence type="ECO:0000256" key="11">
    <source>
        <dbReference type="SAM" id="MobiDB-lite"/>
    </source>
</evidence>
<keyword evidence="12" id="KW-1133">Transmembrane helix</keyword>
<evidence type="ECO:0000256" key="1">
    <source>
        <dbReference type="ARBA" id="ARBA00011970"/>
    </source>
</evidence>
<dbReference type="RefSeq" id="XP_040711099.1">
    <property type="nucleotide sequence ID" value="XM_040861186.1"/>
</dbReference>
<organism evidence="14 15">
    <name type="scientific">Pseudomassariella vexata</name>
    <dbReference type="NCBI Taxonomy" id="1141098"/>
    <lineage>
        <taxon>Eukaryota</taxon>
        <taxon>Fungi</taxon>
        <taxon>Dikarya</taxon>
        <taxon>Ascomycota</taxon>
        <taxon>Pezizomycotina</taxon>
        <taxon>Sordariomycetes</taxon>
        <taxon>Xylariomycetidae</taxon>
        <taxon>Amphisphaeriales</taxon>
        <taxon>Pseudomassariaceae</taxon>
        <taxon>Pseudomassariella</taxon>
    </lineage>
</organism>
<evidence type="ECO:0000256" key="7">
    <source>
        <dbReference type="ARBA" id="ARBA00040944"/>
    </source>
</evidence>
<dbReference type="Pfam" id="PF04577">
    <property type="entry name" value="Glyco_transf_61"/>
    <property type="match status" value="1"/>
</dbReference>
<comment type="catalytic activity">
    <reaction evidence="10">
        <text>L-threonyl-[protein] + UDP-N-acetyl-alpha-D-glucosamine = 3-O-(N-acetyl-beta-D-glucosaminyl)-L-threonyl-[protein] + UDP + H(+)</text>
        <dbReference type="Rhea" id="RHEA:48908"/>
        <dbReference type="Rhea" id="RHEA-COMP:11060"/>
        <dbReference type="Rhea" id="RHEA-COMP:12252"/>
        <dbReference type="ChEBI" id="CHEBI:15378"/>
        <dbReference type="ChEBI" id="CHEBI:30013"/>
        <dbReference type="ChEBI" id="CHEBI:57705"/>
        <dbReference type="ChEBI" id="CHEBI:58223"/>
        <dbReference type="ChEBI" id="CHEBI:90840"/>
        <dbReference type="EC" id="2.4.1.255"/>
    </reaction>
</comment>
<accession>A0A1Y2DG59</accession>
<evidence type="ECO:0000313" key="15">
    <source>
        <dbReference type="Proteomes" id="UP000193689"/>
    </source>
</evidence>
<evidence type="ECO:0000259" key="13">
    <source>
        <dbReference type="Pfam" id="PF04577"/>
    </source>
</evidence>
<keyword evidence="3" id="KW-0808">Transferase</keyword>
<dbReference type="InterPro" id="IPR049625">
    <property type="entry name" value="Glyco_transf_61_cat"/>
</dbReference>
<evidence type="ECO:0000256" key="3">
    <source>
        <dbReference type="ARBA" id="ARBA00022679"/>
    </source>
</evidence>
<protein>
    <recommendedName>
        <fullName evidence="7">EGF domain-specific O-linked N-acetylglucosamine transferase</fullName>
        <ecNumber evidence="1">2.4.1.255</ecNumber>
    </recommendedName>
    <alternativeName>
        <fullName evidence="8">Extracellular O-linked N-acetylglucosamine transferase</fullName>
    </alternativeName>
</protein>
<dbReference type="STRING" id="1141098.A0A1Y2DG59"/>
<evidence type="ECO:0000256" key="4">
    <source>
        <dbReference type="ARBA" id="ARBA00022729"/>
    </source>
</evidence>
<feature type="domain" description="Glycosyltransferase 61 catalytic" evidence="13">
    <location>
        <begin position="311"/>
        <end position="438"/>
    </location>
</feature>
<keyword evidence="2" id="KW-0328">Glycosyltransferase</keyword>
<dbReference type="GO" id="GO:0005788">
    <property type="term" value="C:endoplasmic reticulum lumen"/>
    <property type="evidence" value="ECO:0007669"/>
    <property type="project" value="TreeGrafter"/>
</dbReference>
<proteinExistence type="predicted"/>
<evidence type="ECO:0000256" key="5">
    <source>
        <dbReference type="ARBA" id="ARBA00022824"/>
    </source>
</evidence>
<evidence type="ECO:0000256" key="6">
    <source>
        <dbReference type="ARBA" id="ARBA00023180"/>
    </source>
</evidence>
<dbReference type="EMBL" id="MCFJ01000017">
    <property type="protein sequence ID" value="ORY58064.1"/>
    <property type="molecule type" value="Genomic_DNA"/>
</dbReference>
<gene>
    <name evidence="14" type="ORF">BCR38DRAFT_447892</name>
</gene>
<evidence type="ECO:0000256" key="12">
    <source>
        <dbReference type="SAM" id="Phobius"/>
    </source>
</evidence>
<evidence type="ECO:0000256" key="2">
    <source>
        <dbReference type="ARBA" id="ARBA00022676"/>
    </source>
</evidence>
<keyword evidence="5" id="KW-0256">Endoplasmic reticulum</keyword>
<evidence type="ECO:0000256" key="10">
    <source>
        <dbReference type="ARBA" id="ARBA00049432"/>
    </source>
</evidence>
<keyword evidence="15" id="KW-1185">Reference proteome</keyword>
<evidence type="ECO:0000313" key="14">
    <source>
        <dbReference type="EMBL" id="ORY58064.1"/>
    </source>
</evidence>
<feature type="transmembrane region" description="Helical" evidence="12">
    <location>
        <begin position="12"/>
        <end position="32"/>
    </location>
</feature>
<feature type="region of interest" description="Disordered" evidence="11">
    <location>
        <begin position="191"/>
        <end position="210"/>
    </location>
</feature>
<keyword evidence="12" id="KW-0812">Transmembrane</keyword>
<sequence length="523" mass="58934">MIYQLLFTRRHFTTVLSSLLISVFLLGVLNTFQHGHVRSSMWPGQKLGFDDNHGNEETVDTMIPLEPLQPPNDYQVVVDEPLPCPRRLQTAYLEELRQSRAAYCSAESPSQLTCFHSQKSDSTIDSFCVGEHGVLGTKGKFELSCEEIVPYTIEANETAQTLDMLKSYWYETGPRVVFDQYVEAKKGELALSSPPELKSQEDDESAPSYPTNSNHYSILLKREGSVNLWHCLMEIMSLSMTLDVLQMTRQRGSADTMLKPADAPNTQVIVLDDKENGPFFDLWGLFAQKPTIRLAEVPAGTDMGTLIIPLAGASNPVWQDDWEPNNCVHSSLLETFSRRVLRYLHVWDADKEQEKDKIVVTFIDRRSGRRLVDQEKLVAALERRYADSPVRLEVHLVDFAAIPFAQQVQLVRDSDVLAGVHGAGLTHTLWLREPSAVVEILPEGFMHKGFRNLAGALGHEYFSTHGNVPASDVTGDSDGGRIRRRKGDWHTEDVALDEERFVELMDISIKSRFNSGSHNFDVN</sequence>
<dbReference type="AlphaFoldDB" id="A0A1Y2DG59"/>
<comment type="catalytic activity">
    <reaction evidence="9">
        <text>L-seryl-[protein] + UDP-N-acetyl-alpha-D-glucosamine = 3-O-(N-acetyl-beta-D-glucosaminyl)-L-seryl-[protein] + UDP + H(+)</text>
        <dbReference type="Rhea" id="RHEA:48904"/>
        <dbReference type="Rhea" id="RHEA-COMP:9863"/>
        <dbReference type="Rhea" id="RHEA-COMP:12251"/>
        <dbReference type="ChEBI" id="CHEBI:15378"/>
        <dbReference type="ChEBI" id="CHEBI:29999"/>
        <dbReference type="ChEBI" id="CHEBI:57705"/>
        <dbReference type="ChEBI" id="CHEBI:58223"/>
        <dbReference type="ChEBI" id="CHEBI:90838"/>
        <dbReference type="EC" id="2.4.1.255"/>
    </reaction>
</comment>
<dbReference type="InParanoid" id="A0A1Y2DG59"/>
<reference evidence="14 15" key="1">
    <citation type="submission" date="2016-07" db="EMBL/GenBank/DDBJ databases">
        <title>Pervasive Adenine N6-methylation of Active Genes in Fungi.</title>
        <authorList>
            <consortium name="DOE Joint Genome Institute"/>
            <person name="Mondo S.J."/>
            <person name="Dannebaum R.O."/>
            <person name="Kuo R.C."/>
            <person name="Labutti K."/>
            <person name="Haridas S."/>
            <person name="Kuo A."/>
            <person name="Salamov A."/>
            <person name="Ahrendt S.R."/>
            <person name="Lipzen A."/>
            <person name="Sullivan W."/>
            <person name="Andreopoulos W.B."/>
            <person name="Clum A."/>
            <person name="Lindquist E."/>
            <person name="Daum C."/>
            <person name="Ramamoorthy G.K."/>
            <person name="Gryganskyi A."/>
            <person name="Culley D."/>
            <person name="Magnuson J.K."/>
            <person name="James T.Y."/>
            <person name="O'Malley M.A."/>
            <person name="Stajich J.E."/>
            <person name="Spatafora J.W."/>
            <person name="Visel A."/>
            <person name="Grigoriev I.V."/>
        </authorList>
    </citation>
    <scope>NUCLEOTIDE SEQUENCE [LARGE SCALE GENOMIC DNA]</scope>
    <source>
        <strain evidence="14 15">CBS 129021</strain>
    </source>
</reference>
<keyword evidence="6" id="KW-0325">Glycoprotein</keyword>
<dbReference type="GeneID" id="63777398"/>
<dbReference type="PANTHER" id="PTHR20961:SF148">
    <property type="entry name" value="EGF DOMAIN-SPECIFIC O-LINKED N-ACETYLGLUCOSAMINE TRANSFERASE"/>
    <property type="match status" value="1"/>
</dbReference>
<comment type="caution">
    <text evidence="14">The sequence shown here is derived from an EMBL/GenBank/DDBJ whole genome shotgun (WGS) entry which is preliminary data.</text>
</comment>
<dbReference type="PANTHER" id="PTHR20961">
    <property type="entry name" value="GLYCOSYLTRANSFERASE"/>
    <property type="match status" value="1"/>
</dbReference>
<keyword evidence="12" id="KW-0472">Membrane</keyword>
<evidence type="ECO:0000256" key="9">
    <source>
        <dbReference type="ARBA" id="ARBA00048317"/>
    </source>
</evidence>
<dbReference type="EC" id="2.4.1.255" evidence="1"/>
<dbReference type="OrthoDB" id="529273at2759"/>
<dbReference type="GO" id="GO:0097363">
    <property type="term" value="F:protein O-acetylglucosaminyltransferase activity"/>
    <property type="evidence" value="ECO:0007669"/>
    <property type="project" value="UniProtKB-EC"/>
</dbReference>
<keyword evidence="4" id="KW-0732">Signal</keyword>
<dbReference type="InterPro" id="IPR007657">
    <property type="entry name" value="Glycosyltransferase_61"/>
</dbReference>
<name>A0A1Y2DG59_9PEZI</name>
<evidence type="ECO:0000256" key="8">
    <source>
        <dbReference type="ARBA" id="ARBA00042574"/>
    </source>
</evidence>